<keyword evidence="2" id="KW-1185">Reference proteome</keyword>
<accession>A0A5C7A2G6</accession>
<dbReference type="RefSeq" id="WP_147221542.1">
    <property type="nucleotide sequence ID" value="NZ_CAJGYY010000001.1"/>
</dbReference>
<comment type="caution">
    <text evidence="1">The sequence shown here is derived from an EMBL/GenBank/DDBJ whole genome shotgun (WGS) entry which is preliminary data.</text>
</comment>
<evidence type="ECO:0000313" key="1">
    <source>
        <dbReference type="EMBL" id="TXD97747.1"/>
    </source>
</evidence>
<dbReference type="Proteomes" id="UP000321903">
    <property type="component" value="Unassembled WGS sequence"/>
</dbReference>
<proteinExistence type="predicted"/>
<sequence length="119" mass="13934">MELINVEELCEKLQNCSSKEQVYRVWEKAKLTNDCSMFVIGNASNVEFVEGFNDIFSNELVCDYFQSKKIQFVNNSIINKLENKKVPEIFIDYSLMFDSNICTYINAIMKRKEFEGSKK</sequence>
<gene>
    <name evidence="1" type="ORF">ES754_01860</name>
</gene>
<dbReference type="EMBL" id="VORZ01000001">
    <property type="protein sequence ID" value="TXD97747.1"/>
    <property type="molecule type" value="Genomic_DNA"/>
</dbReference>
<protein>
    <submittedName>
        <fullName evidence="1">Uncharacterized protein</fullName>
    </submittedName>
</protein>
<name>A0A5C7A2G6_9GAMM</name>
<dbReference type="AlphaFoldDB" id="A0A5C7A2G6"/>
<organism evidence="1 2">
    <name type="scientific">Psychrobacter frigidicola</name>
    <dbReference type="NCBI Taxonomy" id="45611"/>
    <lineage>
        <taxon>Bacteria</taxon>
        <taxon>Pseudomonadati</taxon>
        <taxon>Pseudomonadota</taxon>
        <taxon>Gammaproteobacteria</taxon>
        <taxon>Moraxellales</taxon>
        <taxon>Moraxellaceae</taxon>
        <taxon>Psychrobacter</taxon>
    </lineage>
</organism>
<evidence type="ECO:0000313" key="2">
    <source>
        <dbReference type="Proteomes" id="UP000321903"/>
    </source>
</evidence>
<reference evidence="1 2" key="1">
    <citation type="submission" date="2019-08" db="EMBL/GenBank/DDBJ databases">
        <title>Genome sequence of Psychrobacter frigidicola ACAM304 (type strain).</title>
        <authorList>
            <person name="Bowman J.P."/>
        </authorList>
    </citation>
    <scope>NUCLEOTIDE SEQUENCE [LARGE SCALE GENOMIC DNA]</scope>
    <source>
        <strain evidence="1 2">ACAM 304</strain>
    </source>
</reference>